<dbReference type="Pfam" id="PF01345">
    <property type="entry name" value="DUF11"/>
    <property type="match status" value="1"/>
</dbReference>
<evidence type="ECO:0000256" key="1">
    <source>
        <dbReference type="SAM" id="MobiDB-lite"/>
    </source>
</evidence>
<gene>
    <name evidence="4" type="ORF">WDJ50_02025</name>
</gene>
<sequence>MSRGLLCSVLLACSCLSVQASPTCAQPGKDGVTFVGNSLYPGIGTAYGNGNTVNLGSLSSNGANVTIAAGDEIVIIQMQDADINNTNTTTYGDGSTGRGYTALNNVGRYEFAVVQSVSGSVLTLRDPLKYSYRASPATAAGVRRSFQVLRVPQYSSLTLTSGLTVPAWNGQTGGVLVLDVAGTLNLNGQTINANGAGFRGGGSFFNDPALSGQNVTDYANVWNGLTVASRGAMKGEGYAGTPSLVRGTTVTNGYTGTSAGLATGDQGYPNAFVVARGAPGNAGGGATQHNTGGGGGGNVGAGGKGGFSFGFYSTTYTGNTCRTLTSGTTTYYSCGGDGSRDVGGLGGVGFTPDATRLIAGGGGGAGDNNNASDNQTTPQSSGGNGGGIIIIRAGAITGSGTLSANGQDGQNAGRDGAGAGGAGGSVALIVPAGTFSGLSVSVKGGAGGNSGLPLYGNETQGPGGGGGGGAILLAAGVTVGSANVSGGAAGINTPVQGITNNFGTAGGSGGNGQLAFSNENAPLPGLCVPQLTVTKTTSTPTRFTNSTAATYTITVSNAAGRSEAQNVTVSDPALPSAFTYVSTDSVTLSGNATRPSTTNPSAGTPSPSWSSFTLPGGASVSLTFQANLTNPTPGTYQNPAQVTYLSPTRTTSSGTATAQYDHASSTAEDITVYALPKVELEKWVRNVTRNNGFRTQETGYPGDIMEYCINFRNDGGYAANNFKLTDVVPLNTTAQTDAYGPGQGVWLSSGIQVNAGDKLPAGTALTSATDTDAASLNSSLLYQTDLTAGAKGVVCFQAKVK</sequence>
<evidence type="ECO:0000256" key="2">
    <source>
        <dbReference type="SAM" id="SignalP"/>
    </source>
</evidence>
<name>A0AAU6Q3J0_9DEIO</name>
<evidence type="ECO:0000313" key="4">
    <source>
        <dbReference type="EMBL" id="WYF44914.1"/>
    </source>
</evidence>
<evidence type="ECO:0000259" key="3">
    <source>
        <dbReference type="Pfam" id="PF01345"/>
    </source>
</evidence>
<dbReference type="RefSeq" id="WP_339096090.1">
    <property type="nucleotide sequence ID" value="NZ_CP149782.1"/>
</dbReference>
<accession>A0AAU6Q3J0</accession>
<dbReference type="NCBIfam" id="TIGR01451">
    <property type="entry name" value="B_ant_repeat"/>
    <property type="match status" value="2"/>
</dbReference>
<dbReference type="AlphaFoldDB" id="A0AAU6Q3J0"/>
<feature type="chain" id="PRO_5043313242" description="DUF11 domain-containing protein" evidence="2">
    <location>
        <begin position="21"/>
        <end position="801"/>
    </location>
</feature>
<dbReference type="InterPro" id="IPR047589">
    <property type="entry name" value="DUF11_rpt"/>
</dbReference>
<dbReference type="EMBL" id="CP149782">
    <property type="protein sequence ID" value="WYF44914.1"/>
    <property type="molecule type" value="Genomic_DNA"/>
</dbReference>
<dbReference type="InterPro" id="IPR001434">
    <property type="entry name" value="OmcB-like_DUF11"/>
</dbReference>
<protein>
    <recommendedName>
        <fullName evidence="3">DUF11 domain-containing protein</fullName>
    </recommendedName>
</protein>
<feature type="signal peptide" evidence="2">
    <location>
        <begin position="1"/>
        <end position="20"/>
    </location>
</feature>
<feature type="region of interest" description="Disordered" evidence="1">
    <location>
        <begin position="589"/>
        <end position="612"/>
    </location>
</feature>
<feature type="domain" description="DUF11" evidence="3">
    <location>
        <begin position="531"/>
        <end position="656"/>
    </location>
</feature>
<organism evidence="4">
    <name type="scientific">Deinococcus sp. VB142</name>
    <dbReference type="NCBI Taxonomy" id="3112952"/>
    <lineage>
        <taxon>Bacteria</taxon>
        <taxon>Thermotogati</taxon>
        <taxon>Deinococcota</taxon>
        <taxon>Deinococci</taxon>
        <taxon>Deinococcales</taxon>
        <taxon>Deinococcaceae</taxon>
        <taxon>Deinococcus</taxon>
    </lineage>
</organism>
<reference evidence="4" key="1">
    <citation type="submission" date="2024-03" db="EMBL/GenBank/DDBJ databases">
        <title>Deinococcus weizhi sp. nov., isolated from human skin.</title>
        <authorList>
            <person name="Wei Z."/>
            <person name="Tian F."/>
            <person name="Yang C."/>
            <person name="Xin L.T."/>
            <person name="Wen Z.J."/>
            <person name="Lan K.C."/>
            <person name="Yu L."/>
            <person name="Zhe W."/>
            <person name="Dan F.D."/>
            <person name="Jun W."/>
            <person name="Rui Z."/>
            <person name="Yong X.J."/>
            <person name="Ting Y."/>
            <person name="Wei X."/>
            <person name="Xu Z.G."/>
            <person name="Xin Z."/>
            <person name="Dong F.G."/>
            <person name="Ni X.M."/>
            <person name="Zheng M.G."/>
            <person name="Chun Y."/>
            <person name="Qian W.X."/>
        </authorList>
    </citation>
    <scope>NUCLEOTIDE SEQUENCE</scope>
    <source>
        <strain evidence="4">VB142</strain>
    </source>
</reference>
<proteinExistence type="predicted"/>
<keyword evidence="2" id="KW-0732">Signal</keyword>
<dbReference type="PROSITE" id="PS51257">
    <property type="entry name" value="PROKAR_LIPOPROTEIN"/>
    <property type="match status" value="1"/>
</dbReference>
<feature type="region of interest" description="Disordered" evidence="1">
    <location>
        <begin position="359"/>
        <end position="384"/>
    </location>
</feature>